<dbReference type="VEuPathDB" id="AmoebaDB:EIN_522890"/>
<accession>A0A0A1U9R8</accession>
<feature type="non-terminal residue" evidence="1">
    <location>
        <position position="1"/>
    </location>
</feature>
<dbReference type="GeneID" id="14890704"/>
<dbReference type="EMBL" id="KB206450">
    <property type="protein sequence ID" value="ELP91772.1"/>
    <property type="molecule type" value="Genomic_DNA"/>
</dbReference>
<evidence type="ECO:0000313" key="2">
    <source>
        <dbReference type="Proteomes" id="UP000014680"/>
    </source>
</evidence>
<organism evidence="1 2">
    <name type="scientific">Entamoeba invadens IP1</name>
    <dbReference type="NCBI Taxonomy" id="370355"/>
    <lineage>
        <taxon>Eukaryota</taxon>
        <taxon>Amoebozoa</taxon>
        <taxon>Evosea</taxon>
        <taxon>Archamoebae</taxon>
        <taxon>Mastigamoebida</taxon>
        <taxon>Entamoebidae</taxon>
        <taxon>Entamoeba</taxon>
    </lineage>
</organism>
<proteinExistence type="predicted"/>
<reference evidence="1 2" key="1">
    <citation type="submission" date="2012-10" db="EMBL/GenBank/DDBJ databases">
        <authorList>
            <person name="Zafar N."/>
            <person name="Inman J."/>
            <person name="Hall N."/>
            <person name="Lorenzi H."/>
            <person name="Caler E."/>
        </authorList>
    </citation>
    <scope>NUCLEOTIDE SEQUENCE [LARGE SCALE GENOMIC DNA]</scope>
    <source>
        <strain evidence="1 2">IP1</strain>
    </source>
</reference>
<protein>
    <submittedName>
        <fullName evidence="1">Uncharacterized protein</fullName>
    </submittedName>
</protein>
<dbReference type="Proteomes" id="UP000014680">
    <property type="component" value="Unassembled WGS sequence"/>
</dbReference>
<feature type="non-terminal residue" evidence="1">
    <location>
        <position position="15"/>
    </location>
</feature>
<name>A0A0A1U9R8_ENTIV</name>
<gene>
    <name evidence="1" type="ORF">EIN_522890</name>
</gene>
<dbReference type="RefSeq" id="XP_004258543.1">
    <property type="nucleotide sequence ID" value="XM_004258495.1"/>
</dbReference>
<keyword evidence="2" id="KW-1185">Reference proteome</keyword>
<evidence type="ECO:0000313" key="1">
    <source>
        <dbReference type="EMBL" id="ELP91772.1"/>
    </source>
</evidence>
<sequence length="15" mass="1692">NVWLCCVVSNCPQNI</sequence>
<dbReference type="KEGG" id="eiv:EIN_522890"/>